<evidence type="ECO:0000313" key="1">
    <source>
        <dbReference type="EMBL" id="KAF2626612.1"/>
    </source>
</evidence>
<organism evidence="1 2">
    <name type="scientific">Macroventuria anomochaeta</name>
    <dbReference type="NCBI Taxonomy" id="301207"/>
    <lineage>
        <taxon>Eukaryota</taxon>
        <taxon>Fungi</taxon>
        <taxon>Dikarya</taxon>
        <taxon>Ascomycota</taxon>
        <taxon>Pezizomycotina</taxon>
        <taxon>Dothideomycetes</taxon>
        <taxon>Pleosporomycetidae</taxon>
        <taxon>Pleosporales</taxon>
        <taxon>Pleosporineae</taxon>
        <taxon>Didymellaceae</taxon>
        <taxon>Macroventuria</taxon>
    </lineage>
</organism>
<evidence type="ECO:0000313" key="2">
    <source>
        <dbReference type="Proteomes" id="UP000799754"/>
    </source>
</evidence>
<dbReference type="Proteomes" id="UP000799754">
    <property type="component" value="Unassembled WGS sequence"/>
</dbReference>
<accession>A0ACB6RY34</accession>
<reference evidence="1" key="1">
    <citation type="journal article" date="2020" name="Stud. Mycol.">
        <title>101 Dothideomycetes genomes: a test case for predicting lifestyles and emergence of pathogens.</title>
        <authorList>
            <person name="Haridas S."/>
            <person name="Albert R."/>
            <person name="Binder M."/>
            <person name="Bloem J."/>
            <person name="Labutti K."/>
            <person name="Salamov A."/>
            <person name="Andreopoulos B."/>
            <person name="Baker S."/>
            <person name="Barry K."/>
            <person name="Bills G."/>
            <person name="Bluhm B."/>
            <person name="Cannon C."/>
            <person name="Castanera R."/>
            <person name="Culley D."/>
            <person name="Daum C."/>
            <person name="Ezra D."/>
            <person name="Gonzalez J."/>
            <person name="Henrissat B."/>
            <person name="Kuo A."/>
            <person name="Liang C."/>
            <person name="Lipzen A."/>
            <person name="Lutzoni F."/>
            <person name="Magnuson J."/>
            <person name="Mondo S."/>
            <person name="Nolan M."/>
            <person name="Ohm R."/>
            <person name="Pangilinan J."/>
            <person name="Park H.-J."/>
            <person name="Ramirez L."/>
            <person name="Alfaro M."/>
            <person name="Sun H."/>
            <person name="Tritt A."/>
            <person name="Yoshinaga Y."/>
            <person name="Zwiers L.-H."/>
            <person name="Turgeon B."/>
            <person name="Goodwin S."/>
            <person name="Spatafora J."/>
            <person name="Crous P."/>
            <person name="Grigoriev I."/>
        </authorList>
    </citation>
    <scope>NUCLEOTIDE SEQUENCE</scope>
    <source>
        <strain evidence="1">CBS 525.71</strain>
    </source>
</reference>
<name>A0ACB6RY34_9PLEO</name>
<sequence length="64" mass="7291">MFSNTAHEWVHFIRYCIRLHERRVGALAFDALPEKCIAGSKHTHLVCNICCQVHDPEQPASICS</sequence>
<proteinExistence type="predicted"/>
<dbReference type="EMBL" id="MU006720">
    <property type="protein sequence ID" value="KAF2626612.1"/>
    <property type="molecule type" value="Genomic_DNA"/>
</dbReference>
<protein>
    <submittedName>
        <fullName evidence="1">Uncharacterized protein</fullName>
    </submittedName>
</protein>
<gene>
    <name evidence="1" type="ORF">BU25DRAFT_411583</name>
</gene>
<comment type="caution">
    <text evidence="1">The sequence shown here is derived from an EMBL/GenBank/DDBJ whole genome shotgun (WGS) entry which is preliminary data.</text>
</comment>
<keyword evidence="2" id="KW-1185">Reference proteome</keyword>